<evidence type="ECO:0000313" key="4">
    <source>
        <dbReference type="WBParaSite" id="PDA_v2.g8465.t1"/>
    </source>
</evidence>
<dbReference type="GO" id="GO:0007165">
    <property type="term" value="P:signal transduction"/>
    <property type="evidence" value="ECO:0007669"/>
    <property type="project" value="TreeGrafter"/>
</dbReference>
<dbReference type="InterPro" id="IPR017853">
    <property type="entry name" value="GH"/>
</dbReference>
<comment type="similarity">
    <text evidence="1">Belongs to the glycosyl hydrolase 25 family.</text>
</comment>
<dbReference type="PANTHER" id="PTHR23208:SF36">
    <property type="entry name" value="LYSOZYME-RELATED"/>
    <property type="match status" value="1"/>
</dbReference>
<dbReference type="GO" id="GO:0003796">
    <property type="term" value="F:lysozyme activity"/>
    <property type="evidence" value="ECO:0007669"/>
    <property type="project" value="InterPro"/>
</dbReference>
<evidence type="ECO:0000256" key="1">
    <source>
        <dbReference type="ARBA" id="ARBA00010646"/>
    </source>
</evidence>
<dbReference type="SUPFAM" id="SSF51445">
    <property type="entry name" value="(Trans)glycosidases"/>
    <property type="match status" value="1"/>
</dbReference>
<dbReference type="GO" id="GO:0009253">
    <property type="term" value="P:peptidoglycan catabolic process"/>
    <property type="evidence" value="ECO:0007669"/>
    <property type="project" value="InterPro"/>
</dbReference>
<proteinExistence type="inferred from homology"/>
<dbReference type="Gene3D" id="3.20.20.80">
    <property type="entry name" value="Glycosidases"/>
    <property type="match status" value="1"/>
</dbReference>
<reference evidence="4" key="1">
    <citation type="submission" date="2022-11" db="UniProtKB">
        <authorList>
            <consortium name="WormBaseParasite"/>
        </authorList>
    </citation>
    <scope>IDENTIFICATION</scope>
</reference>
<name>A0A914RA03_9BILA</name>
<protein>
    <submittedName>
        <fullName evidence="4">Uncharacterized protein</fullName>
    </submittedName>
</protein>
<keyword evidence="3" id="KW-1185">Reference proteome</keyword>
<dbReference type="PROSITE" id="PS51904">
    <property type="entry name" value="GLYCOSYL_HYDROL_F25_2"/>
    <property type="match status" value="1"/>
</dbReference>
<dbReference type="GO" id="GO:0045087">
    <property type="term" value="P:innate immune response"/>
    <property type="evidence" value="ECO:0007669"/>
    <property type="project" value="TreeGrafter"/>
</dbReference>
<dbReference type="WBParaSite" id="PDA_v2.g8465.t1">
    <property type="protein sequence ID" value="PDA_v2.g8465.t1"/>
    <property type="gene ID" value="PDA_v2.g8465"/>
</dbReference>
<accession>A0A914RA03</accession>
<organism evidence="3 4">
    <name type="scientific">Panagrolaimus davidi</name>
    <dbReference type="NCBI Taxonomy" id="227884"/>
    <lineage>
        <taxon>Eukaryota</taxon>
        <taxon>Metazoa</taxon>
        <taxon>Ecdysozoa</taxon>
        <taxon>Nematoda</taxon>
        <taxon>Chromadorea</taxon>
        <taxon>Rhabditida</taxon>
        <taxon>Tylenchina</taxon>
        <taxon>Panagrolaimomorpha</taxon>
        <taxon>Panagrolaimoidea</taxon>
        <taxon>Panagrolaimidae</taxon>
        <taxon>Panagrolaimus</taxon>
    </lineage>
</organism>
<dbReference type="InterPro" id="IPR051595">
    <property type="entry name" value="GH25_Enzymes"/>
</dbReference>
<dbReference type="PANTHER" id="PTHR23208">
    <property type="entry name" value="LYSOZYME PROTEIN"/>
    <property type="match status" value="1"/>
</dbReference>
<dbReference type="AlphaFoldDB" id="A0A914RA03"/>
<keyword evidence="2" id="KW-0732">Signal</keyword>
<dbReference type="Proteomes" id="UP000887578">
    <property type="component" value="Unplaced"/>
</dbReference>
<evidence type="ECO:0000256" key="2">
    <source>
        <dbReference type="ARBA" id="ARBA00022729"/>
    </source>
</evidence>
<dbReference type="GO" id="GO:0016998">
    <property type="term" value="P:cell wall macromolecule catabolic process"/>
    <property type="evidence" value="ECO:0007669"/>
    <property type="project" value="InterPro"/>
</dbReference>
<sequence>MSQSTLYLPNRTMILTFHSSSKLDFDHSGSQAWPVNDSIAVGTFKLVATAVSPPTINSKITISSETLIHVIKMNKMKANSVQTIELSKELKKENDNLELIFATSDIEYMISCITLYDDENMNVIRQLNVFNFINLEDVMKTTKIFSMMSGSIHSCQLTLINKLGGEYAIRNLWTTSKNRNVSVFNDANDSVPLFQFNSKTSAKWRNIILNAMAYSFIIPIQSSLIIEFYSPFPSILFNEPLESFYETPFYGSPNFRSISYNQTYEICDGLLASFTVSDIDVSDEGMLMLIDGNNQMFSLNHSKQLVITNGSITVFFFESKLGFKGAMLRIHVYAIKPESPPQIVQNSSHIGWDGIQQVSVDGYKCLAKYGFSFYIGRIYRSIGIPDIHGIQNIKNARAAGWTKVSGYIFPCLRNGCPRPRVQIDAAIKRVQFEGAQIDMLWISVRQNEWPADIAYNRLFIHELIKHAETMGVKVGIYTSRDNWDLIVGLDWNGAADKPLWYALFNGEPSFESFTPFGGWKKPSIHHFKVTAPGPCDVEMNYSWYP</sequence>
<dbReference type="CDD" id="cd06416">
    <property type="entry name" value="GH25_Lys1-like"/>
    <property type="match status" value="1"/>
</dbReference>
<evidence type="ECO:0000313" key="3">
    <source>
        <dbReference type="Proteomes" id="UP000887578"/>
    </source>
</evidence>
<dbReference type="InterPro" id="IPR002053">
    <property type="entry name" value="Glyco_hydro_25"/>
</dbReference>